<dbReference type="AlphaFoldDB" id="A0A1L9P735"/>
<dbReference type="PANTHER" id="PTHR35897:SF1">
    <property type="entry name" value="METHYLTRANSFERASE AUSD"/>
    <property type="match status" value="1"/>
</dbReference>
<evidence type="ECO:0000256" key="4">
    <source>
        <dbReference type="ARBA" id="ARBA00038314"/>
    </source>
</evidence>
<evidence type="ECO:0000256" key="3">
    <source>
        <dbReference type="ARBA" id="ARBA00022691"/>
    </source>
</evidence>
<name>A0A1L9P735_ASPVE</name>
<evidence type="ECO:0008006" key="7">
    <source>
        <dbReference type="Google" id="ProtNLM"/>
    </source>
</evidence>
<evidence type="ECO:0000256" key="1">
    <source>
        <dbReference type="ARBA" id="ARBA00005179"/>
    </source>
</evidence>
<keyword evidence="3" id="KW-0949">S-adenosyl-L-methionine</keyword>
<organism evidence="5 6">
    <name type="scientific">Aspergillus versicolor CBS 583.65</name>
    <dbReference type="NCBI Taxonomy" id="1036611"/>
    <lineage>
        <taxon>Eukaryota</taxon>
        <taxon>Fungi</taxon>
        <taxon>Dikarya</taxon>
        <taxon>Ascomycota</taxon>
        <taxon>Pezizomycotina</taxon>
        <taxon>Eurotiomycetes</taxon>
        <taxon>Eurotiomycetidae</taxon>
        <taxon>Eurotiales</taxon>
        <taxon>Aspergillaceae</taxon>
        <taxon>Aspergillus</taxon>
        <taxon>Aspergillus subgen. Nidulantes</taxon>
    </lineage>
</organism>
<gene>
    <name evidence="5" type="ORF">ASPVEDRAFT_24295</name>
</gene>
<dbReference type="SUPFAM" id="SSF53335">
    <property type="entry name" value="S-adenosyl-L-methionine-dependent methyltransferases"/>
    <property type="match status" value="1"/>
</dbReference>
<sequence>MVDKETKPEWYQEDVKSINPDAQNLLENYSGFQADEVLPHVLSLYTNPPQRAEAFRICHYPCIGQMRFLSFHIPRHPLFERVLEYLRNNPTAGFLDAGCCFGQEIRYLAHQGIPSRQLFGLDVEQTFIDLGYKLFRDTDRLEATFALGDLTGDDDGSREALAQTLGGEIGIIYASSLFHLWDYGVQLKAATRLVSLLRDQVGVMVVGRQLGSILAGEYPLTGFSDGTQYRHNIESLKGFWLDIGQATGTQWKVEALLKDDDSVVQQNLKSSWGDSNMRMNWWGATRIA</sequence>
<dbReference type="GeneID" id="63725165"/>
<comment type="pathway">
    <text evidence="1">Secondary metabolite biosynthesis.</text>
</comment>
<comment type="similarity">
    <text evidence="4">Belongs to the class I-like SAM-binding methyltransferase superfamily.</text>
</comment>
<dbReference type="EMBL" id="KV878125">
    <property type="protein sequence ID" value="OJI97331.1"/>
    <property type="molecule type" value="Genomic_DNA"/>
</dbReference>
<dbReference type="InterPro" id="IPR051654">
    <property type="entry name" value="Meroterpenoid_MTases"/>
</dbReference>
<dbReference type="Proteomes" id="UP000184073">
    <property type="component" value="Unassembled WGS sequence"/>
</dbReference>
<dbReference type="InterPro" id="IPR029063">
    <property type="entry name" value="SAM-dependent_MTases_sf"/>
</dbReference>
<dbReference type="OrthoDB" id="2094832at2759"/>
<reference evidence="6" key="1">
    <citation type="journal article" date="2017" name="Genome Biol.">
        <title>Comparative genomics reveals high biological diversity and specific adaptations in the industrially and medically important fungal genus Aspergillus.</title>
        <authorList>
            <person name="de Vries R.P."/>
            <person name="Riley R."/>
            <person name="Wiebenga A."/>
            <person name="Aguilar-Osorio G."/>
            <person name="Amillis S."/>
            <person name="Uchima C.A."/>
            <person name="Anderluh G."/>
            <person name="Asadollahi M."/>
            <person name="Askin M."/>
            <person name="Barry K."/>
            <person name="Battaglia E."/>
            <person name="Bayram O."/>
            <person name="Benocci T."/>
            <person name="Braus-Stromeyer S.A."/>
            <person name="Caldana C."/>
            <person name="Canovas D."/>
            <person name="Cerqueira G.C."/>
            <person name="Chen F."/>
            <person name="Chen W."/>
            <person name="Choi C."/>
            <person name="Clum A."/>
            <person name="Dos Santos R.A."/>
            <person name="Damasio A.R."/>
            <person name="Diallinas G."/>
            <person name="Emri T."/>
            <person name="Fekete E."/>
            <person name="Flipphi M."/>
            <person name="Freyberg S."/>
            <person name="Gallo A."/>
            <person name="Gournas C."/>
            <person name="Habgood R."/>
            <person name="Hainaut M."/>
            <person name="Harispe M.L."/>
            <person name="Henrissat B."/>
            <person name="Hilden K.S."/>
            <person name="Hope R."/>
            <person name="Hossain A."/>
            <person name="Karabika E."/>
            <person name="Karaffa L."/>
            <person name="Karanyi Z."/>
            <person name="Krasevec N."/>
            <person name="Kuo A."/>
            <person name="Kusch H."/>
            <person name="LaButti K."/>
            <person name="Lagendijk E.L."/>
            <person name="Lapidus A."/>
            <person name="Levasseur A."/>
            <person name="Lindquist E."/>
            <person name="Lipzen A."/>
            <person name="Logrieco A.F."/>
            <person name="MacCabe A."/>
            <person name="Maekelae M.R."/>
            <person name="Malavazi I."/>
            <person name="Melin P."/>
            <person name="Meyer V."/>
            <person name="Mielnichuk N."/>
            <person name="Miskei M."/>
            <person name="Molnar A.P."/>
            <person name="Mule G."/>
            <person name="Ngan C.Y."/>
            <person name="Orejas M."/>
            <person name="Orosz E."/>
            <person name="Ouedraogo J.P."/>
            <person name="Overkamp K.M."/>
            <person name="Park H.-S."/>
            <person name="Perrone G."/>
            <person name="Piumi F."/>
            <person name="Punt P.J."/>
            <person name="Ram A.F."/>
            <person name="Ramon A."/>
            <person name="Rauscher S."/>
            <person name="Record E."/>
            <person name="Riano-Pachon D.M."/>
            <person name="Robert V."/>
            <person name="Roehrig J."/>
            <person name="Ruller R."/>
            <person name="Salamov A."/>
            <person name="Salih N.S."/>
            <person name="Samson R.A."/>
            <person name="Sandor E."/>
            <person name="Sanguinetti M."/>
            <person name="Schuetze T."/>
            <person name="Sepcic K."/>
            <person name="Shelest E."/>
            <person name="Sherlock G."/>
            <person name="Sophianopoulou V."/>
            <person name="Squina F.M."/>
            <person name="Sun H."/>
            <person name="Susca A."/>
            <person name="Todd R.B."/>
            <person name="Tsang A."/>
            <person name="Unkles S.E."/>
            <person name="van de Wiele N."/>
            <person name="van Rossen-Uffink D."/>
            <person name="Oliveira J.V."/>
            <person name="Vesth T.C."/>
            <person name="Visser J."/>
            <person name="Yu J.-H."/>
            <person name="Zhou M."/>
            <person name="Andersen M.R."/>
            <person name="Archer D.B."/>
            <person name="Baker S.E."/>
            <person name="Benoit I."/>
            <person name="Brakhage A.A."/>
            <person name="Braus G.H."/>
            <person name="Fischer R."/>
            <person name="Frisvad J.C."/>
            <person name="Goldman G.H."/>
            <person name="Houbraken J."/>
            <person name="Oakley B."/>
            <person name="Pocsi I."/>
            <person name="Scazzocchio C."/>
            <person name="Seiboth B."/>
            <person name="vanKuyk P.A."/>
            <person name="Wortman J."/>
            <person name="Dyer P.S."/>
            <person name="Grigoriev I.V."/>
        </authorList>
    </citation>
    <scope>NUCLEOTIDE SEQUENCE [LARGE SCALE GENOMIC DNA]</scope>
    <source>
        <strain evidence="6">CBS 583.65</strain>
    </source>
</reference>
<dbReference type="VEuPathDB" id="FungiDB:ASPVEDRAFT_24295"/>
<dbReference type="Gene3D" id="3.40.50.150">
    <property type="entry name" value="Vaccinia Virus protein VP39"/>
    <property type="match status" value="1"/>
</dbReference>
<accession>A0A1L9P735</accession>
<dbReference type="PANTHER" id="PTHR35897">
    <property type="entry name" value="METHYLTRANSFERASE AUSD"/>
    <property type="match status" value="1"/>
</dbReference>
<protein>
    <recommendedName>
        <fullName evidence="7">Methyltransferase domain-containing protein</fullName>
    </recommendedName>
</protein>
<evidence type="ECO:0000313" key="5">
    <source>
        <dbReference type="EMBL" id="OJI97331.1"/>
    </source>
</evidence>
<keyword evidence="6" id="KW-1185">Reference proteome</keyword>
<keyword evidence="2" id="KW-0808">Transferase</keyword>
<evidence type="ECO:0000313" key="6">
    <source>
        <dbReference type="Proteomes" id="UP000184073"/>
    </source>
</evidence>
<proteinExistence type="inferred from homology"/>
<evidence type="ECO:0000256" key="2">
    <source>
        <dbReference type="ARBA" id="ARBA00022679"/>
    </source>
</evidence>
<dbReference type="RefSeq" id="XP_040663094.1">
    <property type="nucleotide sequence ID" value="XM_040809654.1"/>
</dbReference>
<dbReference type="STRING" id="1036611.A0A1L9P735"/>
<dbReference type="GO" id="GO:0016740">
    <property type="term" value="F:transferase activity"/>
    <property type="evidence" value="ECO:0007669"/>
    <property type="project" value="UniProtKB-KW"/>
</dbReference>